<evidence type="ECO:0000313" key="4">
    <source>
        <dbReference type="Proteomes" id="UP000316199"/>
    </source>
</evidence>
<gene>
    <name evidence="3" type="ORF">EVA68_00755</name>
</gene>
<dbReference type="InterPro" id="IPR006140">
    <property type="entry name" value="D-isomer_DH_NAD-bd"/>
</dbReference>
<name>A0A520S5P6_9GAMM</name>
<evidence type="ECO:0000259" key="2">
    <source>
        <dbReference type="Pfam" id="PF02826"/>
    </source>
</evidence>
<accession>A0A520S5P6</accession>
<proteinExistence type="predicted"/>
<evidence type="ECO:0000313" key="3">
    <source>
        <dbReference type="EMBL" id="RZO77790.1"/>
    </source>
</evidence>
<organism evidence="3 4">
    <name type="scientific">OM182 bacterium</name>
    <dbReference type="NCBI Taxonomy" id="2510334"/>
    <lineage>
        <taxon>Bacteria</taxon>
        <taxon>Pseudomonadati</taxon>
        <taxon>Pseudomonadota</taxon>
        <taxon>Gammaproteobacteria</taxon>
        <taxon>OMG group</taxon>
        <taxon>OM182 clade</taxon>
    </lineage>
</organism>
<reference evidence="3 4" key="1">
    <citation type="submission" date="2019-02" db="EMBL/GenBank/DDBJ databases">
        <title>Prokaryotic population dynamics and viral predation in marine succession experiment using metagenomics: the confinement effect.</title>
        <authorList>
            <person name="Haro-Moreno J.M."/>
            <person name="Rodriguez-Valera F."/>
            <person name="Lopez-Perez M."/>
        </authorList>
    </citation>
    <scope>NUCLEOTIDE SEQUENCE [LARGE SCALE GENOMIC DNA]</scope>
    <source>
        <strain evidence="3">MED-G157</strain>
    </source>
</reference>
<dbReference type="InterPro" id="IPR036291">
    <property type="entry name" value="NAD(P)-bd_dom_sf"/>
</dbReference>
<comment type="caution">
    <text evidence="3">The sequence shown here is derived from an EMBL/GenBank/DDBJ whole genome shotgun (WGS) entry which is preliminary data.</text>
</comment>
<protein>
    <recommendedName>
        <fullName evidence="2">D-isomer specific 2-hydroxyacid dehydrogenase NAD-binding domain-containing protein</fullName>
    </recommendedName>
</protein>
<dbReference type="Pfam" id="PF02826">
    <property type="entry name" value="2-Hacid_dh_C"/>
    <property type="match status" value="1"/>
</dbReference>
<dbReference type="Gene3D" id="3.40.50.720">
    <property type="entry name" value="NAD(P)-binding Rossmann-like Domain"/>
    <property type="match status" value="1"/>
</dbReference>
<dbReference type="GO" id="GO:0051287">
    <property type="term" value="F:NAD binding"/>
    <property type="evidence" value="ECO:0007669"/>
    <property type="project" value="InterPro"/>
</dbReference>
<evidence type="ECO:0000256" key="1">
    <source>
        <dbReference type="ARBA" id="ARBA00023027"/>
    </source>
</evidence>
<sequence>MHKASASTRVGPWGNDGRLNLRYMKSVRRIAAHTVGITGFGDIGRAVANRIRGFGPAKIVAHHPYVH</sequence>
<dbReference type="AlphaFoldDB" id="A0A520S5P6"/>
<dbReference type="SUPFAM" id="SSF51735">
    <property type="entry name" value="NAD(P)-binding Rossmann-fold domains"/>
    <property type="match status" value="1"/>
</dbReference>
<feature type="domain" description="D-isomer specific 2-hydroxyacid dehydrogenase NAD-binding" evidence="2">
    <location>
        <begin position="3"/>
        <end position="66"/>
    </location>
</feature>
<keyword evidence="1" id="KW-0520">NAD</keyword>
<dbReference type="EMBL" id="SHAG01000001">
    <property type="protein sequence ID" value="RZO77790.1"/>
    <property type="molecule type" value="Genomic_DNA"/>
</dbReference>
<dbReference type="Proteomes" id="UP000316199">
    <property type="component" value="Unassembled WGS sequence"/>
</dbReference>